<feature type="transmembrane region" description="Helical" evidence="5">
    <location>
        <begin position="7"/>
        <end position="27"/>
    </location>
</feature>
<accession>A0CLR9</accession>
<name>A0CLR9_PARTE</name>
<dbReference type="EMBL" id="CT868102">
    <property type="protein sequence ID" value="CAK71736.1"/>
    <property type="molecule type" value="Genomic_DNA"/>
</dbReference>
<evidence type="ECO:0000256" key="2">
    <source>
        <dbReference type="ARBA" id="ARBA00022692"/>
    </source>
</evidence>
<evidence type="ECO:0000313" key="7">
    <source>
        <dbReference type="Proteomes" id="UP000000600"/>
    </source>
</evidence>
<dbReference type="SUPFAM" id="SSF103473">
    <property type="entry name" value="MFS general substrate transporter"/>
    <property type="match status" value="1"/>
</dbReference>
<evidence type="ECO:0000256" key="4">
    <source>
        <dbReference type="ARBA" id="ARBA00023136"/>
    </source>
</evidence>
<dbReference type="InParanoid" id="A0CLR9"/>
<proteinExistence type="predicted"/>
<dbReference type="PANTHER" id="PTHR23294:SF0">
    <property type="entry name" value="UNC93-LIKE PROTEIN MFSD11"/>
    <property type="match status" value="1"/>
</dbReference>
<evidence type="ECO:0000256" key="3">
    <source>
        <dbReference type="ARBA" id="ARBA00022989"/>
    </source>
</evidence>
<comment type="subcellular location">
    <subcellularLocation>
        <location evidence="1">Membrane</location>
        <topology evidence="1">Multi-pass membrane protein</topology>
    </subcellularLocation>
</comment>
<dbReference type="AlphaFoldDB" id="A0CLR9"/>
<dbReference type="GeneID" id="5024917"/>
<sequence>MSEKRDNLCSLTCTCMITVCYLGAIGLCRTVLFSNILKLDDKVINSVSLGIFSLIFLIGPFSLPFFQRMILKFTYKAVFFITSVANIFSMTLYIIVIEQQPKDVYLITTILIFEALVQPPLWQSSIAHSITMFVACPIRTMLAFTLEQPTPYSACKTLQEIFMIIFEGKIYDYNEYFYYPMLGVSLLITFLYWFIKEPDSLSKSVTKQSIDLQQKLNEHLYGSLMDDDNQKNQANNNEYITQFKLIWKIPKQYPQFVYLIPTIISIGMFTAFSVVYSQDMIEPNYTNVSYLKPAIVTNLSIHGVGQFLGGILIGFLSYSYGYLNLLIVLQLFGAATYLLSVN</sequence>
<reference evidence="6 7" key="1">
    <citation type="journal article" date="2006" name="Nature">
        <title>Global trends of whole-genome duplications revealed by the ciliate Paramecium tetraurelia.</title>
        <authorList>
            <consortium name="Genoscope"/>
            <person name="Aury J.-M."/>
            <person name="Jaillon O."/>
            <person name="Duret L."/>
            <person name="Noel B."/>
            <person name="Jubin C."/>
            <person name="Porcel B.M."/>
            <person name="Segurens B."/>
            <person name="Daubin V."/>
            <person name="Anthouard V."/>
            <person name="Aiach N."/>
            <person name="Arnaiz O."/>
            <person name="Billaut A."/>
            <person name="Beisson J."/>
            <person name="Blanc I."/>
            <person name="Bouhouche K."/>
            <person name="Camara F."/>
            <person name="Duharcourt S."/>
            <person name="Guigo R."/>
            <person name="Gogendeau D."/>
            <person name="Katinka M."/>
            <person name="Keller A.-M."/>
            <person name="Kissmehl R."/>
            <person name="Klotz C."/>
            <person name="Koll F."/>
            <person name="Le Moue A."/>
            <person name="Lepere C."/>
            <person name="Malinsky S."/>
            <person name="Nowacki M."/>
            <person name="Nowak J.K."/>
            <person name="Plattner H."/>
            <person name="Poulain J."/>
            <person name="Ruiz F."/>
            <person name="Serrano V."/>
            <person name="Zagulski M."/>
            <person name="Dessen P."/>
            <person name="Betermier M."/>
            <person name="Weissenbach J."/>
            <person name="Scarpelli C."/>
            <person name="Schachter V."/>
            <person name="Sperling L."/>
            <person name="Meyer E."/>
            <person name="Cohen J."/>
            <person name="Wincker P."/>
        </authorList>
    </citation>
    <scope>NUCLEOTIDE SEQUENCE [LARGE SCALE GENOMIC DNA]</scope>
    <source>
        <strain evidence="6 7">Stock d4-2</strain>
    </source>
</reference>
<dbReference type="KEGG" id="ptm:GSPATT00038661001"/>
<feature type="transmembrane region" description="Helical" evidence="5">
    <location>
        <begin position="47"/>
        <end position="66"/>
    </location>
</feature>
<dbReference type="RefSeq" id="XP_001439133.1">
    <property type="nucleotide sequence ID" value="XM_001439096.1"/>
</dbReference>
<feature type="transmembrane region" description="Helical" evidence="5">
    <location>
        <begin position="176"/>
        <end position="195"/>
    </location>
</feature>
<dbReference type="PANTHER" id="PTHR23294">
    <property type="entry name" value="ET TRANSLATION PRODUCT-RELATED"/>
    <property type="match status" value="1"/>
</dbReference>
<dbReference type="OrthoDB" id="297200at2759"/>
<evidence type="ECO:0000256" key="5">
    <source>
        <dbReference type="SAM" id="Phobius"/>
    </source>
</evidence>
<evidence type="ECO:0000313" key="6">
    <source>
        <dbReference type="EMBL" id="CAK71736.1"/>
    </source>
</evidence>
<keyword evidence="4 5" id="KW-0472">Membrane</keyword>
<evidence type="ECO:0008006" key="8">
    <source>
        <dbReference type="Google" id="ProtNLM"/>
    </source>
</evidence>
<dbReference type="InterPro" id="IPR051617">
    <property type="entry name" value="UNC-93-like_regulator"/>
</dbReference>
<keyword evidence="7" id="KW-1185">Reference proteome</keyword>
<keyword evidence="3 5" id="KW-1133">Transmembrane helix</keyword>
<dbReference type="InterPro" id="IPR036259">
    <property type="entry name" value="MFS_trans_sf"/>
</dbReference>
<organism evidence="6 7">
    <name type="scientific">Paramecium tetraurelia</name>
    <dbReference type="NCBI Taxonomy" id="5888"/>
    <lineage>
        <taxon>Eukaryota</taxon>
        <taxon>Sar</taxon>
        <taxon>Alveolata</taxon>
        <taxon>Ciliophora</taxon>
        <taxon>Intramacronucleata</taxon>
        <taxon>Oligohymenophorea</taxon>
        <taxon>Peniculida</taxon>
        <taxon>Parameciidae</taxon>
        <taxon>Paramecium</taxon>
    </lineage>
</organism>
<keyword evidence="2 5" id="KW-0812">Transmembrane</keyword>
<evidence type="ECO:0000256" key="1">
    <source>
        <dbReference type="ARBA" id="ARBA00004141"/>
    </source>
</evidence>
<feature type="transmembrane region" description="Helical" evidence="5">
    <location>
        <begin position="295"/>
        <end position="315"/>
    </location>
</feature>
<gene>
    <name evidence="6" type="ORF">GSPATT00038661001</name>
</gene>
<dbReference type="HOGENOM" id="CLU_049396_0_0_1"/>
<dbReference type="Proteomes" id="UP000000600">
    <property type="component" value="Unassembled WGS sequence"/>
</dbReference>
<dbReference type="GO" id="GO:0016020">
    <property type="term" value="C:membrane"/>
    <property type="evidence" value="ECO:0007669"/>
    <property type="project" value="UniProtKB-SubCell"/>
</dbReference>
<feature type="transmembrane region" description="Helical" evidence="5">
    <location>
        <begin position="78"/>
        <end position="96"/>
    </location>
</feature>
<feature type="transmembrane region" description="Helical" evidence="5">
    <location>
        <begin position="322"/>
        <end position="340"/>
    </location>
</feature>
<feature type="transmembrane region" description="Helical" evidence="5">
    <location>
        <begin position="256"/>
        <end position="275"/>
    </location>
</feature>
<protein>
    <recommendedName>
        <fullName evidence="8">Major facilitator superfamily (MFS) profile domain-containing protein</fullName>
    </recommendedName>
</protein>